<accession>A0A9E2NP42</accession>
<dbReference type="Pfam" id="PF14114">
    <property type="entry name" value="DUF4286"/>
    <property type="match status" value="1"/>
</dbReference>
<protein>
    <submittedName>
        <fullName evidence="1">DUF4286 family protein</fullName>
    </submittedName>
</protein>
<name>A0A9E2NP42_9BACE</name>
<sequence>MLIFNTTYHVEEDQEKYFLIWMQEYYLPEVEKDGRLHAPRVARILSHREEGGACYSVQFEVESSALLHRWHQEQGVKLAEEMGRIFRDKVVGFPTLMEVVE</sequence>
<dbReference type="Proteomes" id="UP000824236">
    <property type="component" value="Unassembled WGS sequence"/>
</dbReference>
<dbReference type="InterPro" id="IPR025563">
    <property type="entry name" value="DUF4286"/>
</dbReference>
<evidence type="ECO:0000313" key="1">
    <source>
        <dbReference type="EMBL" id="MBU3814634.1"/>
    </source>
</evidence>
<gene>
    <name evidence="1" type="ORF">H9791_09060</name>
</gene>
<organism evidence="1 2">
    <name type="scientific">Candidatus Bacteroides intestinipullorum</name>
    <dbReference type="NCBI Taxonomy" id="2838471"/>
    <lineage>
        <taxon>Bacteria</taxon>
        <taxon>Pseudomonadati</taxon>
        <taxon>Bacteroidota</taxon>
        <taxon>Bacteroidia</taxon>
        <taxon>Bacteroidales</taxon>
        <taxon>Bacteroidaceae</taxon>
        <taxon>Bacteroides</taxon>
    </lineage>
</organism>
<comment type="caution">
    <text evidence="1">The sequence shown here is derived from an EMBL/GenBank/DDBJ whole genome shotgun (WGS) entry which is preliminary data.</text>
</comment>
<dbReference type="AlphaFoldDB" id="A0A9E2NP42"/>
<dbReference type="EMBL" id="JAHLFO010000123">
    <property type="protein sequence ID" value="MBU3814634.1"/>
    <property type="molecule type" value="Genomic_DNA"/>
</dbReference>
<reference evidence="1" key="2">
    <citation type="submission" date="2021-04" db="EMBL/GenBank/DDBJ databases">
        <authorList>
            <person name="Gilroy R."/>
        </authorList>
    </citation>
    <scope>NUCLEOTIDE SEQUENCE</scope>
    <source>
        <strain evidence="1">B3-3758</strain>
    </source>
</reference>
<proteinExistence type="predicted"/>
<evidence type="ECO:0000313" key="2">
    <source>
        <dbReference type="Proteomes" id="UP000824236"/>
    </source>
</evidence>
<reference evidence="1" key="1">
    <citation type="journal article" date="2021" name="PeerJ">
        <title>Extensive microbial diversity within the chicken gut microbiome revealed by metagenomics and culture.</title>
        <authorList>
            <person name="Gilroy R."/>
            <person name="Ravi A."/>
            <person name="Getino M."/>
            <person name="Pursley I."/>
            <person name="Horton D.L."/>
            <person name="Alikhan N.F."/>
            <person name="Baker D."/>
            <person name="Gharbi K."/>
            <person name="Hall N."/>
            <person name="Watson M."/>
            <person name="Adriaenssens E.M."/>
            <person name="Foster-Nyarko E."/>
            <person name="Jarju S."/>
            <person name="Secka A."/>
            <person name="Antonio M."/>
            <person name="Oren A."/>
            <person name="Chaudhuri R.R."/>
            <person name="La Ragione R."/>
            <person name="Hildebrand F."/>
            <person name="Pallen M.J."/>
        </authorList>
    </citation>
    <scope>NUCLEOTIDE SEQUENCE</scope>
    <source>
        <strain evidence="1">B3-3758</strain>
    </source>
</reference>